<proteinExistence type="inferred from homology"/>
<dbReference type="PANTHER" id="PTHR18964:SF149">
    <property type="entry name" value="BIFUNCTIONAL UDP-N-ACETYLGLUCOSAMINE 2-EPIMERASE_N-ACETYLMANNOSAMINE KINASE"/>
    <property type="match status" value="1"/>
</dbReference>
<dbReference type="EC" id="2.7.1.59" evidence="2"/>
<sequence length="303" mass="29718">MGERAVVAVDVGGTSVKAALVSPDLTPLRALRRPSSRVGGAVALGPIADLIGELAGGADVVGVGVAVPGIVDDATGVVRAAVNLGWTDLPLRDELAAACGLPLRVGHDVRTGGLAEFTVGAAAGARNALFVAIGTGIAAASLVDGRLVAAGGYAGEIGHVVVDPAGDTCGCGTVGCLETLAAAPALARRYAALTGVERTAEEICALLPDDPAASRVWADMVEAMATALHTACTLFGPEAVVLGGGLSEAGTALTGPVAEALGRRLTFQRRPSVVRAALGQDAGRAGAALMAWDAAGISPAVAG</sequence>
<dbReference type="PANTHER" id="PTHR18964">
    <property type="entry name" value="ROK (REPRESSOR, ORF, KINASE) FAMILY"/>
    <property type="match status" value="1"/>
</dbReference>
<evidence type="ECO:0000313" key="2">
    <source>
        <dbReference type="EMBL" id="EWC63372.1"/>
    </source>
</evidence>
<dbReference type="InterPro" id="IPR000600">
    <property type="entry name" value="ROK"/>
</dbReference>
<dbReference type="SUPFAM" id="SSF53067">
    <property type="entry name" value="Actin-like ATPase domain"/>
    <property type="match status" value="1"/>
</dbReference>
<reference evidence="2 3" key="1">
    <citation type="journal article" date="2014" name="Genome Announc.">
        <title>Draft Genome Sequence of the Antitrypanosomally Active Sponge-Associated Bacterium Actinokineospora sp. Strain EG49.</title>
        <authorList>
            <person name="Harjes J."/>
            <person name="Ryu T."/>
            <person name="Abdelmohsen U.R."/>
            <person name="Moitinho-Silva L."/>
            <person name="Horn H."/>
            <person name="Ravasi T."/>
            <person name="Hentschel U."/>
        </authorList>
    </citation>
    <scope>NUCLEOTIDE SEQUENCE [LARGE SCALE GENOMIC DNA]</scope>
    <source>
        <strain evidence="2 3">EG49</strain>
    </source>
</reference>
<evidence type="ECO:0000256" key="1">
    <source>
        <dbReference type="ARBA" id="ARBA00006479"/>
    </source>
</evidence>
<dbReference type="RefSeq" id="WP_035279783.1">
    <property type="nucleotide sequence ID" value="NZ_AYXG01000048.1"/>
</dbReference>
<keyword evidence="3" id="KW-1185">Reference proteome</keyword>
<comment type="similarity">
    <text evidence="1">Belongs to the ROK (NagC/XylR) family.</text>
</comment>
<keyword evidence="2" id="KW-0808">Transferase</keyword>
<dbReference type="Proteomes" id="UP000019277">
    <property type="component" value="Unassembled WGS sequence"/>
</dbReference>
<evidence type="ECO:0000313" key="3">
    <source>
        <dbReference type="Proteomes" id="UP000019277"/>
    </source>
</evidence>
<name>W7J2S3_9PSEU</name>
<organism evidence="2 3">
    <name type="scientific">Actinokineospora spheciospongiae</name>
    <dbReference type="NCBI Taxonomy" id="909613"/>
    <lineage>
        <taxon>Bacteria</taxon>
        <taxon>Bacillati</taxon>
        <taxon>Actinomycetota</taxon>
        <taxon>Actinomycetes</taxon>
        <taxon>Pseudonocardiales</taxon>
        <taxon>Pseudonocardiaceae</taxon>
        <taxon>Actinokineospora</taxon>
    </lineage>
</organism>
<dbReference type="EMBL" id="AYXG01000048">
    <property type="protein sequence ID" value="EWC63372.1"/>
    <property type="molecule type" value="Genomic_DNA"/>
</dbReference>
<dbReference type="STRING" id="909613.UO65_1370"/>
<accession>W7J2S3</accession>
<dbReference type="PATRIC" id="fig|909613.9.peg.1384"/>
<dbReference type="Gene3D" id="3.30.420.40">
    <property type="match status" value="2"/>
</dbReference>
<dbReference type="InterPro" id="IPR043129">
    <property type="entry name" value="ATPase_NBD"/>
</dbReference>
<dbReference type="AlphaFoldDB" id="W7J2S3"/>
<dbReference type="GO" id="GO:0045127">
    <property type="term" value="F:N-acetylglucosamine kinase activity"/>
    <property type="evidence" value="ECO:0007669"/>
    <property type="project" value="UniProtKB-EC"/>
</dbReference>
<protein>
    <submittedName>
        <fullName evidence="2">Putative N-acetyl-glucosamine kinase 2, ROK family</fullName>
        <ecNumber evidence="2">2.7.1.59</ecNumber>
    </submittedName>
</protein>
<dbReference type="eggNOG" id="COG1940">
    <property type="taxonomic scope" value="Bacteria"/>
</dbReference>
<gene>
    <name evidence="2" type="ORF">UO65_1370</name>
</gene>
<dbReference type="Pfam" id="PF00480">
    <property type="entry name" value="ROK"/>
    <property type="match status" value="1"/>
</dbReference>
<keyword evidence="2" id="KW-0418">Kinase</keyword>
<dbReference type="OrthoDB" id="9810372at2"/>
<comment type="caution">
    <text evidence="2">The sequence shown here is derived from an EMBL/GenBank/DDBJ whole genome shotgun (WGS) entry which is preliminary data.</text>
</comment>